<evidence type="ECO:0000313" key="2">
    <source>
        <dbReference type="Proteomes" id="UP000663720"/>
    </source>
</evidence>
<dbReference type="AlphaFoldDB" id="A0A975B3M7"/>
<protein>
    <submittedName>
        <fullName evidence="1">Uncharacterized protein</fullName>
    </submittedName>
</protein>
<name>A0A975B3M7_9BACT</name>
<accession>A0A975B3M7</accession>
<evidence type="ECO:0000313" key="1">
    <source>
        <dbReference type="EMBL" id="QTA78190.1"/>
    </source>
</evidence>
<dbReference type="EMBL" id="CP061799">
    <property type="protein sequence ID" value="QTA78190.1"/>
    <property type="molecule type" value="Genomic_DNA"/>
</dbReference>
<proteinExistence type="predicted"/>
<keyword evidence="2" id="KW-1185">Reference proteome</keyword>
<reference evidence="1" key="1">
    <citation type="journal article" date="2021" name="Microb. Physiol.">
        <title>Proteogenomic Insights into the Physiology of Marine, Sulfate-Reducing, Filamentous Desulfonema limicola and Desulfonema magnum.</title>
        <authorList>
            <person name="Schnaars V."/>
            <person name="Wohlbrand L."/>
            <person name="Scheve S."/>
            <person name="Hinrichs C."/>
            <person name="Reinhardt R."/>
            <person name="Rabus R."/>
        </authorList>
    </citation>
    <scope>NUCLEOTIDE SEQUENCE</scope>
    <source>
        <strain evidence="1">5ac10</strain>
    </source>
</reference>
<dbReference type="KEGG" id="dli:dnl_04060"/>
<dbReference type="Proteomes" id="UP000663720">
    <property type="component" value="Chromosome"/>
</dbReference>
<sequence>MQTIDKLMDITNQLESVNARIVLTKVSVPNLKNNPKILRLEKS</sequence>
<organism evidence="1 2">
    <name type="scientific">Desulfonema limicola</name>
    <dbReference type="NCBI Taxonomy" id="45656"/>
    <lineage>
        <taxon>Bacteria</taxon>
        <taxon>Pseudomonadati</taxon>
        <taxon>Thermodesulfobacteriota</taxon>
        <taxon>Desulfobacteria</taxon>
        <taxon>Desulfobacterales</taxon>
        <taxon>Desulfococcaceae</taxon>
        <taxon>Desulfonema</taxon>
    </lineage>
</organism>
<gene>
    <name evidence="1" type="ORF">dnl_04060</name>
</gene>